<organism evidence="3 4">
    <name type="scientific">Mycolicibacterium tokaiense</name>
    <dbReference type="NCBI Taxonomy" id="39695"/>
    <lineage>
        <taxon>Bacteria</taxon>
        <taxon>Bacillati</taxon>
        <taxon>Actinomycetota</taxon>
        <taxon>Actinomycetes</taxon>
        <taxon>Mycobacteriales</taxon>
        <taxon>Mycobacteriaceae</taxon>
        <taxon>Mycolicibacterium</taxon>
    </lineage>
</organism>
<sequence length="218" mass="22802">MTAVLAPWHTRFPGRLAGSVYAAEPESRVDAAQALSDAELDVHVDVMAEAEGLPAGVSLTELHRIADTVDPARIGVHLIGSADFVDTILASVLRVRPGVVFVPWAAFTEERVAAIRAAGSQAWIALWREWDGLEESSAPVWPARPDGVLVMLIEPGTKNRCALGRLAVVTACAGDLPVAVDGGVTESVAQLCVTAGASSIVVGRALLAAPSARREGDR</sequence>
<evidence type="ECO:0000313" key="4">
    <source>
        <dbReference type="Proteomes" id="UP000254978"/>
    </source>
</evidence>
<protein>
    <submittedName>
        <fullName evidence="3">Ribulose-phosphate 3-epimerase</fullName>
    </submittedName>
</protein>
<gene>
    <name evidence="3" type="ORF">NCTC10821_02303</name>
</gene>
<dbReference type="Gene3D" id="3.20.20.70">
    <property type="entry name" value="Aldolase class I"/>
    <property type="match status" value="1"/>
</dbReference>
<dbReference type="SUPFAM" id="SSF51366">
    <property type="entry name" value="Ribulose-phoshate binding barrel"/>
    <property type="match status" value="1"/>
</dbReference>
<dbReference type="OrthoDB" id="4461040at2"/>
<dbReference type="GO" id="GO:0016857">
    <property type="term" value="F:racemase and epimerase activity, acting on carbohydrates and derivatives"/>
    <property type="evidence" value="ECO:0007669"/>
    <property type="project" value="InterPro"/>
</dbReference>
<dbReference type="AlphaFoldDB" id="A0A378TD96"/>
<dbReference type="EMBL" id="UGQT01000001">
    <property type="protein sequence ID" value="STZ58788.1"/>
    <property type="molecule type" value="Genomic_DNA"/>
</dbReference>
<dbReference type="InterPro" id="IPR011060">
    <property type="entry name" value="RibuloseP-bd_barrel"/>
</dbReference>
<name>A0A378TD96_9MYCO</name>
<evidence type="ECO:0000256" key="1">
    <source>
        <dbReference type="ARBA" id="ARBA00022723"/>
    </source>
</evidence>
<evidence type="ECO:0000313" key="3">
    <source>
        <dbReference type="EMBL" id="STZ58788.1"/>
    </source>
</evidence>
<dbReference type="GO" id="GO:0005975">
    <property type="term" value="P:carbohydrate metabolic process"/>
    <property type="evidence" value="ECO:0007669"/>
    <property type="project" value="InterPro"/>
</dbReference>
<keyword evidence="1" id="KW-0479">Metal-binding</keyword>
<dbReference type="Proteomes" id="UP000254978">
    <property type="component" value="Unassembled WGS sequence"/>
</dbReference>
<keyword evidence="2" id="KW-0413">Isomerase</keyword>
<accession>A0A378TD96</accession>
<dbReference type="Pfam" id="PF00834">
    <property type="entry name" value="Ribul_P_3_epim"/>
    <property type="match status" value="1"/>
</dbReference>
<proteinExistence type="predicted"/>
<keyword evidence="4" id="KW-1185">Reference proteome</keyword>
<reference evidence="3 4" key="1">
    <citation type="submission" date="2018-06" db="EMBL/GenBank/DDBJ databases">
        <authorList>
            <consortium name="Pathogen Informatics"/>
            <person name="Doyle S."/>
        </authorList>
    </citation>
    <scope>NUCLEOTIDE SEQUENCE [LARGE SCALE GENOMIC DNA]</scope>
    <source>
        <strain evidence="3 4">NCTC10821</strain>
    </source>
</reference>
<dbReference type="RefSeq" id="WP_068914972.1">
    <property type="nucleotide sequence ID" value="NZ_AP022600.1"/>
</dbReference>
<dbReference type="GO" id="GO:0046872">
    <property type="term" value="F:metal ion binding"/>
    <property type="evidence" value="ECO:0007669"/>
    <property type="project" value="UniProtKB-KW"/>
</dbReference>
<evidence type="ECO:0000256" key="2">
    <source>
        <dbReference type="ARBA" id="ARBA00023235"/>
    </source>
</evidence>
<dbReference type="InterPro" id="IPR013785">
    <property type="entry name" value="Aldolase_TIM"/>
</dbReference>
<dbReference type="InterPro" id="IPR000056">
    <property type="entry name" value="Ribul_P_3_epim-like"/>
</dbReference>